<dbReference type="InterPro" id="IPR036390">
    <property type="entry name" value="WH_DNA-bd_sf"/>
</dbReference>
<dbReference type="InterPro" id="IPR046335">
    <property type="entry name" value="LacI/GalR-like_sensor"/>
</dbReference>
<keyword evidence="2" id="KW-0238">DNA-binding</keyword>
<evidence type="ECO:0000259" key="4">
    <source>
        <dbReference type="PROSITE" id="PS50949"/>
    </source>
</evidence>
<dbReference type="EMBL" id="JAPDDS010000003">
    <property type="protein sequence ID" value="MCW1884360.1"/>
    <property type="molecule type" value="Genomic_DNA"/>
</dbReference>
<accession>A0ABT3FLC1</accession>
<name>A0ABT3FLC1_9BACT</name>
<feature type="domain" description="HTH gntR-type" evidence="4">
    <location>
        <begin position="4"/>
        <end position="72"/>
    </location>
</feature>
<evidence type="ECO:0000256" key="1">
    <source>
        <dbReference type="ARBA" id="ARBA00023015"/>
    </source>
</evidence>
<dbReference type="PRINTS" id="PR00035">
    <property type="entry name" value="HTHGNTR"/>
</dbReference>
<protein>
    <submittedName>
        <fullName evidence="5">GntR family transcriptional regulator</fullName>
    </submittedName>
</protein>
<dbReference type="RefSeq" id="WP_264500320.1">
    <property type="nucleotide sequence ID" value="NZ_JAPDDS010000003.1"/>
</dbReference>
<dbReference type="PANTHER" id="PTHR30146">
    <property type="entry name" value="LACI-RELATED TRANSCRIPTIONAL REPRESSOR"/>
    <property type="match status" value="1"/>
</dbReference>
<keyword evidence="6" id="KW-1185">Reference proteome</keyword>
<evidence type="ECO:0000313" key="5">
    <source>
        <dbReference type="EMBL" id="MCW1884360.1"/>
    </source>
</evidence>
<dbReference type="CDD" id="cd06267">
    <property type="entry name" value="PBP1_LacI_sugar_binding-like"/>
    <property type="match status" value="1"/>
</dbReference>
<dbReference type="InterPro" id="IPR000524">
    <property type="entry name" value="Tscrpt_reg_HTH_GntR"/>
</dbReference>
<gene>
    <name evidence="5" type="ORF">OKA04_06425</name>
</gene>
<dbReference type="SUPFAM" id="SSF53822">
    <property type="entry name" value="Periplasmic binding protein-like I"/>
    <property type="match status" value="1"/>
</dbReference>
<dbReference type="Pfam" id="PF13377">
    <property type="entry name" value="Peripla_BP_3"/>
    <property type="match status" value="1"/>
</dbReference>
<evidence type="ECO:0000256" key="3">
    <source>
        <dbReference type="ARBA" id="ARBA00023163"/>
    </source>
</evidence>
<keyword evidence="1" id="KW-0805">Transcription regulation</keyword>
<dbReference type="PANTHER" id="PTHR30146:SF109">
    <property type="entry name" value="HTH-TYPE TRANSCRIPTIONAL REGULATOR GALS"/>
    <property type="match status" value="1"/>
</dbReference>
<dbReference type="Gene3D" id="3.40.50.2300">
    <property type="match status" value="2"/>
</dbReference>
<proteinExistence type="predicted"/>
<dbReference type="CDD" id="cd07377">
    <property type="entry name" value="WHTH_GntR"/>
    <property type="match status" value="1"/>
</dbReference>
<dbReference type="Pfam" id="PF00392">
    <property type="entry name" value="GntR"/>
    <property type="match status" value="1"/>
</dbReference>
<dbReference type="Proteomes" id="UP001207930">
    <property type="component" value="Unassembled WGS sequence"/>
</dbReference>
<dbReference type="InterPro" id="IPR036388">
    <property type="entry name" value="WH-like_DNA-bd_sf"/>
</dbReference>
<dbReference type="SMART" id="SM00345">
    <property type="entry name" value="HTH_GNTR"/>
    <property type="match status" value="1"/>
</dbReference>
<keyword evidence="3" id="KW-0804">Transcription</keyword>
<evidence type="ECO:0000313" key="6">
    <source>
        <dbReference type="Proteomes" id="UP001207930"/>
    </source>
</evidence>
<dbReference type="PROSITE" id="PS50949">
    <property type="entry name" value="HTH_GNTR"/>
    <property type="match status" value="1"/>
</dbReference>
<dbReference type="InterPro" id="IPR028082">
    <property type="entry name" value="Peripla_BP_I"/>
</dbReference>
<dbReference type="SUPFAM" id="SSF46785">
    <property type="entry name" value="Winged helix' DNA-binding domain"/>
    <property type="match status" value="1"/>
</dbReference>
<reference evidence="5 6" key="1">
    <citation type="submission" date="2022-10" db="EMBL/GenBank/DDBJ databases">
        <title>Luteolibacter flavescens strain MCCC 1K03193, whole genome shotgun sequencing project.</title>
        <authorList>
            <person name="Zhao G."/>
            <person name="Shen L."/>
        </authorList>
    </citation>
    <scope>NUCLEOTIDE SEQUENCE [LARGE SCALE GENOMIC DNA]</scope>
    <source>
        <strain evidence="5 6">MCCC 1K03193</strain>
    </source>
</reference>
<sequence>MDSSPKHQVISRELTTEILAGKFRPGTRLPSETQLVKRFGVSRPTISHALRALQDEGLIERRPGSGTYVSAGKEGHSAKRLGGLQIGMIVPNLRQTEIFESICGELASLARVHDFGFWWGAKASPVSEAKMTVQEAEDLCDRFIEQEVAGVFFVPFEHQADREASNRRIASKLRQAGIPVVLLDRDLGAFPARSPFDLIGVDNFSGGYQLAEHLIKLGLRRLAYVVKPLTASTVEARIAGARIAMQTHGLEVPRKFVHAGDPGDLKFVRSITQGRQYDALLCTSDHIAALLLQSLNRLGMKVPDDLRVVGFDDVRFANLLTVPLTTMEQPCRDIAVTAFHALRDRLADPTLPPRTVMLTPRLVVRESCGAYLHPPVK</sequence>
<dbReference type="Gene3D" id="1.10.10.10">
    <property type="entry name" value="Winged helix-like DNA-binding domain superfamily/Winged helix DNA-binding domain"/>
    <property type="match status" value="1"/>
</dbReference>
<comment type="caution">
    <text evidence="5">The sequence shown here is derived from an EMBL/GenBank/DDBJ whole genome shotgun (WGS) entry which is preliminary data.</text>
</comment>
<evidence type="ECO:0000256" key="2">
    <source>
        <dbReference type="ARBA" id="ARBA00023125"/>
    </source>
</evidence>
<organism evidence="5 6">
    <name type="scientific">Luteolibacter flavescens</name>
    <dbReference type="NCBI Taxonomy" id="1859460"/>
    <lineage>
        <taxon>Bacteria</taxon>
        <taxon>Pseudomonadati</taxon>
        <taxon>Verrucomicrobiota</taxon>
        <taxon>Verrucomicrobiia</taxon>
        <taxon>Verrucomicrobiales</taxon>
        <taxon>Verrucomicrobiaceae</taxon>
        <taxon>Luteolibacter</taxon>
    </lineage>
</organism>